<feature type="compositionally biased region" description="Basic residues" evidence="1">
    <location>
        <begin position="80"/>
        <end position="96"/>
    </location>
</feature>
<organism evidence="2 3">
    <name type="scientific">Mycobacterium tuberculosis</name>
    <dbReference type="NCBI Taxonomy" id="1773"/>
    <lineage>
        <taxon>Bacteria</taxon>
        <taxon>Bacillati</taxon>
        <taxon>Actinomycetota</taxon>
        <taxon>Actinomycetes</taxon>
        <taxon>Mycobacteriales</taxon>
        <taxon>Mycobacteriaceae</taxon>
        <taxon>Mycobacterium</taxon>
        <taxon>Mycobacterium tuberculosis complex</taxon>
    </lineage>
</organism>
<dbReference type="AlphaFoldDB" id="A0A655AKL8"/>
<feature type="compositionally biased region" description="Basic and acidic residues" evidence="1">
    <location>
        <begin position="97"/>
        <end position="106"/>
    </location>
</feature>
<feature type="region of interest" description="Disordered" evidence="1">
    <location>
        <begin position="173"/>
        <end position="192"/>
    </location>
</feature>
<proteinExistence type="predicted"/>
<dbReference type="Proteomes" id="UP000050164">
    <property type="component" value="Unassembled WGS sequence"/>
</dbReference>
<accession>A0A655AKL8</accession>
<feature type="region of interest" description="Disordered" evidence="1">
    <location>
        <begin position="1"/>
        <end position="125"/>
    </location>
</feature>
<reference evidence="2 3" key="1">
    <citation type="submission" date="2015-03" db="EMBL/GenBank/DDBJ databases">
        <authorList>
            <consortium name="Pathogen Informatics"/>
        </authorList>
    </citation>
    <scope>NUCLEOTIDE SEQUENCE [LARGE SCALE GENOMIC DNA]</scope>
    <source>
        <strain evidence="2 3">Bir 185</strain>
    </source>
</reference>
<feature type="compositionally biased region" description="Basic residues" evidence="1">
    <location>
        <begin position="62"/>
        <end position="72"/>
    </location>
</feature>
<feature type="compositionally biased region" description="Basic and acidic residues" evidence="1">
    <location>
        <begin position="11"/>
        <end position="20"/>
    </location>
</feature>
<sequence length="192" mass="22015">MVAIVSTRPSLGDRPDERPRTTRPGSRWRRPVASPNSGSCRDHRGHRRRRSGFTAARYARCDRRRARRRRQPARPELGARRRHRYHAGGRQHRRRSQRDPPFDRARVGPSRPRAVSAGQARHRTTHHRRLLLRLRRARAVHARGLGGAGKADAPDRQGRPAVRPAGLRIHRTGPRRAGQRALQAGTRRRQIG</sequence>
<protein>
    <submittedName>
        <fullName evidence="2">Uncharacterized protein</fullName>
    </submittedName>
</protein>
<evidence type="ECO:0000313" key="2">
    <source>
        <dbReference type="EMBL" id="CKT50635.1"/>
    </source>
</evidence>
<evidence type="ECO:0000256" key="1">
    <source>
        <dbReference type="SAM" id="MobiDB-lite"/>
    </source>
</evidence>
<name>A0A655AKL8_MYCTX</name>
<gene>
    <name evidence="2" type="ORF">ERS027659_04507</name>
</gene>
<dbReference type="EMBL" id="CNFT01001664">
    <property type="protein sequence ID" value="CKT50635.1"/>
    <property type="molecule type" value="Genomic_DNA"/>
</dbReference>
<evidence type="ECO:0000313" key="3">
    <source>
        <dbReference type="Proteomes" id="UP000050164"/>
    </source>
</evidence>